<evidence type="ECO:0000256" key="1">
    <source>
        <dbReference type="SAM" id="MobiDB-lite"/>
    </source>
</evidence>
<feature type="region of interest" description="Disordered" evidence="1">
    <location>
        <begin position="1"/>
        <end position="27"/>
    </location>
</feature>
<protein>
    <submittedName>
        <fullName evidence="2">Uncharacterized protein</fullName>
    </submittedName>
</protein>
<sequence length="85" mass="8861">PALCQLEDTAQPTDAPTEVQELSSPAPPQPVLLSPSHFLHIAVCDAPALLGMTAEGSITQILLEDGQAIPVQIVDSASIREFMGA</sequence>
<keyword evidence="3" id="KW-1185">Reference proteome</keyword>
<dbReference type="Proteomes" id="UP001529510">
    <property type="component" value="Unassembled WGS sequence"/>
</dbReference>
<organism evidence="2 3">
    <name type="scientific">Cirrhinus mrigala</name>
    <name type="common">Mrigala</name>
    <dbReference type="NCBI Taxonomy" id="683832"/>
    <lineage>
        <taxon>Eukaryota</taxon>
        <taxon>Metazoa</taxon>
        <taxon>Chordata</taxon>
        <taxon>Craniata</taxon>
        <taxon>Vertebrata</taxon>
        <taxon>Euteleostomi</taxon>
        <taxon>Actinopterygii</taxon>
        <taxon>Neopterygii</taxon>
        <taxon>Teleostei</taxon>
        <taxon>Ostariophysi</taxon>
        <taxon>Cypriniformes</taxon>
        <taxon>Cyprinidae</taxon>
        <taxon>Labeoninae</taxon>
        <taxon>Labeonini</taxon>
        <taxon>Cirrhinus</taxon>
    </lineage>
</organism>
<dbReference type="EMBL" id="JAMKFB020000009">
    <property type="protein sequence ID" value="KAL0183995.1"/>
    <property type="molecule type" value="Genomic_DNA"/>
</dbReference>
<feature type="non-terminal residue" evidence="2">
    <location>
        <position position="1"/>
    </location>
</feature>
<accession>A0ABD0QD36</accession>
<comment type="caution">
    <text evidence="2">The sequence shown here is derived from an EMBL/GenBank/DDBJ whole genome shotgun (WGS) entry which is preliminary data.</text>
</comment>
<evidence type="ECO:0000313" key="3">
    <source>
        <dbReference type="Proteomes" id="UP001529510"/>
    </source>
</evidence>
<evidence type="ECO:0000313" key="2">
    <source>
        <dbReference type="EMBL" id="KAL0183995.1"/>
    </source>
</evidence>
<gene>
    <name evidence="2" type="ORF">M9458_019691</name>
</gene>
<reference evidence="2 3" key="1">
    <citation type="submission" date="2024-05" db="EMBL/GenBank/DDBJ databases">
        <title>Genome sequencing and assembly of Indian major carp, Cirrhinus mrigala (Hamilton, 1822).</title>
        <authorList>
            <person name="Mohindra V."/>
            <person name="Chowdhury L.M."/>
            <person name="Lal K."/>
            <person name="Jena J.K."/>
        </authorList>
    </citation>
    <scope>NUCLEOTIDE SEQUENCE [LARGE SCALE GENOMIC DNA]</scope>
    <source>
        <strain evidence="2">CM1030</strain>
        <tissue evidence="2">Blood</tissue>
    </source>
</reference>
<name>A0ABD0QD36_CIRMR</name>
<dbReference type="AlphaFoldDB" id="A0ABD0QD36"/>
<proteinExistence type="predicted"/>